<dbReference type="GO" id="GO:0000155">
    <property type="term" value="F:phosphorelay sensor kinase activity"/>
    <property type="evidence" value="ECO:0007669"/>
    <property type="project" value="InterPro"/>
</dbReference>
<dbReference type="GeneID" id="58716559"/>
<evidence type="ECO:0000256" key="8">
    <source>
        <dbReference type="ARBA" id="ARBA00022777"/>
    </source>
</evidence>
<feature type="domain" description="Histidine kinase" evidence="13">
    <location>
        <begin position="135"/>
        <end position="349"/>
    </location>
</feature>
<keyword evidence="12" id="KW-1133">Transmembrane helix</keyword>
<dbReference type="PANTHER" id="PTHR43711:SF26">
    <property type="entry name" value="SENSOR HISTIDINE KINASE RCSC"/>
    <property type="match status" value="1"/>
</dbReference>
<reference evidence="15 16" key="1">
    <citation type="submission" date="2014-05" db="EMBL/GenBank/DDBJ databases">
        <title>Novel Listeriaceae from food processing environments.</title>
        <authorList>
            <person name="den Bakker H.C."/>
        </authorList>
    </citation>
    <scope>NUCLEOTIDE SEQUENCE [LARGE SCALE GENOMIC DNA]</scope>
    <source>
        <strain evidence="15 16">FSL A5-0281</strain>
    </source>
</reference>
<feature type="transmembrane region" description="Helical" evidence="12">
    <location>
        <begin position="47"/>
        <end position="67"/>
    </location>
</feature>
<dbReference type="AlphaFoldDB" id="A0A099WA18"/>
<dbReference type="CDD" id="cd00082">
    <property type="entry name" value="HisKA"/>
    <property type="match status" value="1"/>
</dbReference>
<evidence type="ECO:0000256" key="11">
    <source>
        <dbReference type="ARBA" id="ARBA00023136"/>
    </source>
</evidence>
<accession>A0A099WA18</accession>
<evidence type="ECO:0000256" key="6">
    <source>
        <dbReference type="ARBA" id="ARBA00022679"/>
    </source>
</evidence>
<dbReference type="Gene3D" id="6.10.340.10">
    <property type="match status" value="1"/>
</dbReference>
<dbReference type="PANTHER" id="PTHR43711">
    <property type="entry name" value="TWO-COMPONENT HISTIDINE KINASE"/>
    <property type="match status" value="1"/>
</dbReference>
<keyword evidence="11 12" id="KW-0472">Membrane</keyword>
<gene>
    <name evidence="15" type="ORF">EP57_03875</name>
</gene>
<dbReference type="FunFam" id="3.30.565.10:FF:000006">
    <property type="entry name" value="Sensor histidine kinase WalK"/>
    <property type="match status" value="1"/>
</dbReference>
<evidence type="ECO:0000256" key="3">
    <source>
        <dbReference type="ARBA" id="ARBA00012438"/>
    </source>
</evidence>
<protein>
    <recommendedName>
        <fullName evidence="3">histidine kinase</fullName>
        <ecNumber evidence="3">2.7.13.3</ecNumber>
    </recommendedName>
</protein>
<dbReference type="eggNOG" id="COG2205">
    <property type="taxonomic scope" value="Bacteria"/>
</dbReference>
<dbReference type="InterPro" id="IPR036890">
    <property type="entry name" value="HATPase_C_sf"/>
</dbReference>
<dbReference type="SUPFAM" id="SSF55874">
    <property type="entry name" value="ATPase domain of HSP90 chaperone/DNA topoisomerase II/histidine kinase"/>
    <property type="match status" value="1"/>
</dbReference>
<dbReference type="STRING" id="1552123.EP57_03875"/>
<evidence type="ECO:0000256" key="7">
    <source>
        <dbReference type="ARBA" id="ARBA00022741"/>
    </source>
</evidence>
<keyword evidence="5" id="KW-0597">Phosphoprotein</keyword>
<dbReference type="SMART" id="SM00387">
    <property type="entry name" value="HATPase_c"/>
    <property type="match status" value="1"/>
</dbReference>
<dbReference type="Gene3D" id="3.30.565.10">
    <property type="entry name" value="Histidine kinase-like ATPase, C-terminal domain"/>
    <property type="match status" value="1"/>
</dbReference>
<dbReference type="InterPro" id="IPR003594">
    <property type="entry name" value="HATPase_dom"/>
</dbReference>
<evidence type="ECO:0000256" key="12">
    <source>
        <dbReference type="SAM" id="Phobius"/>
    </source>
</evidence>
<dbReference type="CDD" id="cd06225">
    <property type="entry name" value="HAMP"/>
    <property type="match status" value="1"/>
</dbReference>
<evidence type="ECO:0000256" key="9">
    <source>
        <dbReference type="ARBA" id="ARBA00022840"/>
    </source>
</evidence>
<dbReference type="RefSeq" id="WP_036084385.1">
    <property type="nucleotide sequence ID" value="NZ_CBCSHQ010000001.1"/>
</dbReference>
<feature type="transmembrane region" description="Helical" evidence="12">
    <location>
        <begin position="12"/>
        <end position="35"/>
    </location>
</feature>
<dbReference type="EMBL" id="JNFA01000011">
    <property type="protein sequence ID" value="KGL42609.1"/>
    <property type="molecule type" value="Genomic_DNA"/>
</dbReference>
<evidence type="ECO:0000256" key="4">
    <source>
        <dbReference type="ARBA" id="ARBA00022475"/>
    </source>
</evidence>
<dbReference type="Proteomes" id="UP000029844">
    <property type="component" value="Unassembled WGS sequence"/>
</dbReference>
<dbReference type="GO" id="GO:0005524">
    <property type="term" value="F:ATP binding"/>
    <property type="evidence" value="ECO:0007669"/>
    <property type="project" value="UniProtKB-KW"/>
</dbReference>
<keyword evidence="6" id="KW-0808">Transferase</keyword>
<proteinExistence type="predicted"/>
<organism evidence="15 16">
    <name type="scientific">Listeria booriae</name>
    <dbReference type="NCBI Taxonomy" id="1552123"/>
    <lineage>
        <taxon>Bacteria</taxon>
        <taxon>Bacillati</taxon>
        <taxon>Bacillota</taxon>
        <taxon>Bacilli</taxon>
        <taxon>Bacillales</taxon>
        <taxon>Listeriaceae</taxon>
        <taxon>Listeria</taxon>
    </lineage>
</organism>
<dbReference type="SMART" id="SM00388">
    <property type="entry name" value="HisKA"/>
    <property type="match status" value="1"/>
</dbReference>
<evidence type="ECO:0000256" key="1">
    <source>
        <dbReference type="ARBA" id="ARBA00000085"/>
    </source>
</evidence>
<dbReference type="InterPro" id="IPR036097">
    <property type="entry name" value="HisK_dim/P_sf"/>
</dbReference>
<dbReference type="InterPro" id="IPR003660">
    <property type="entry name" value="HAMP_dom"/>
</dbReference>
<dbReference type="Pfam" id="PF00512">
    <property type="entry name" value="HisKA"/>
    <property type="match status" value="1"/>
</dbReference>
<dbReference type="InterPro" id="IPR003661">
    <property type="entry name" value="HisK_dim/P_dom"/>
</dbReference>
<dbReference type="PRINTS" id="PR00344">
    <property type="entry name" value="BCTRLSENSOR"/>
</dbReference>
<keyword evidence="12" id="KW-0812">Transmembrane</keyword>
<feature type="domain" description="HAMP" evidence="14">
    <location>
        <begin position="75"/>
        <end position="127"/>
    </location>
</feature>
<dbReference type="InterPro" id="IPR004358">
    <property type="entry name" value="Sig_transdc_His_kin-like_C"/>
</dbReference>
<evidence type="ECO:0000256" key="2">
    <source>
        <dbReference type="ARBA" id="ARBA00004651"/>
    </source>
</evidence>
<dbReference type="PROSITE" id="PS50885">
    <property type="entry name" value="HAMP"/>
    <property type="match status" value="1"/>
</dbReference>
<evidence type="ECO:0000256" key="10">
    <source>
        <dbReference type="ARBA" id="ARBA00023012"/>
    </source>
</evidence>
<keyword evidence="4" id="KW-1003">Cell membrane</keyword>
<evidence type="ECO:0000259" key="13">
    <source>
        <dbReference type="PROSITE" id="PS50109"/>
    </source>
</evidence>
<dbReference type="InterPro" id="IPR050736">
    <property type="entry name" value="Sensor_HK_Regulatory"/>
</dbReference>
<dbReference type="FunFam" id="1.10.287.130:FF:000001">
    <property type="entry name" value="Two-component sensor histidine kinase"/>
    <property type="match status" value="1"/>
</dbReference>
<sequence length="349" mass="38758">MSDNVLKKVSRFSWLEYIGVLLALGGLAMLPALMFGADILKESGPYIGWYVLYWGIIAALFCLLTGYQKYIAFDKPMRELSLATKQVAEGDFTVYLKPLHTVNKHNYIDTMFQDFNKMVEALGSLETMKTNFIADVSHEIKTPLSIVQNYAAALKNENMAPETRMEYVETIISASQSLSVLVSNILSLNKLENQGIQLPEEPYDVCRQLSDCILSFDDLLAQKEIQVEVDIEEQASIYADPDLMEIVWRNLLANALKFTEPGGVIKCTQTSTENSVSIVISDTGCGMDEETRKRVFEKFYQGDSSRSKEGNGLGLALSLRVVELVGGTITVESELGEGTTFVVTLNAGY</sequence>
<comment type="catalytic activity">
    <reaction evidence="1">
        <text>ATP + protein L-histidine = ADP + protein N-phospho-L-histidine.</text>
        <dbReference type="EC" id="2.7.13.3"/>
    </reaction>
</comment>
<evidence type="ECO:0000313" key="15">
    <source>
        <dbReference type="EMBL" id="KGL42609.1"/>
    </source>
</evidence>
<dbReference type="InterPro" id="IPR005467">
    <property type="entry name" value="His_kinase_dom"/>
</dbReference>
<dbReference type="EC" id="2.7.13.3" evidence="3"/>
<dbReference type="OrthoDB" id="9813151at2"/>
<dbReference type="SUPFAM" id="SSF47384">
    <property type="entry name" value="Homodimeric domain of signal transducing histidine kinase"/>
    <property type="match status" value="1"/>
</dbReference>
<name>A0A099WA18_9LIST</name>
<keyword evidence="8 15" id="KW-0418">Kinase</keyword>
<evidence type="ECO:0000259" key="14">
    <source>
        <dbReference type="PROSITE" id="PS50885"/>
    </source>
</evidence>
<keyword evidence="7" id="KW-0547">Nucleotide-binding</keyword>
<comment type="caution">
    <text evidence="15">The sequence shown here is derived from an EMBL/GenBank/DDBJ whole genome shotgun (WGS) entry which is preliminary data.</text>
</comment>
<dbReference type="GO" id="GO:0005886">
    <property type="term" value="C:plasma membrane"/>
    <property type="evidence" value="ECO:0007669"/>
    <property type="project" value="UniProtKB-SubCell"/>
</dbReference>
<keyword evidence="10" id="KW-0902">Two-component regulatory system</keyword>
<evidence type="ECO:0000256" key="5">
    <source>
        <dbReference type="ARBA" id="ARBA00022553"/>
    </source>
</evidence>
<evidence type="ECO:0000313" key="16">
    <source>
        <dbReference type="Proteomes" id="UP000029844"/>
    </source>
</evidence>
<dbReference type="Pfam" id="PF02518">
    <property type="entry name" value="HATPase_c"/>
    <property type="match status" value="1"/>
</dbReference>
<comment type="subcellular location">
    <subcellularLocation>
        <location evidence="2">Cell membrane</location>
        <topology evidence="2">Multi-pass membrane protein</topology>
    </subcellularLocation>
</comment>
<keyword evidence="16" id="KW-1185">Reference proteome</keyword>
<dbReference type="PROSITE" id="PS50109">
    <property type="entry name" value="HIS_KIN"/>
    <property type="match status" value="1"/>
</dbReference>
<keyword evidence="9" id="KW-0067">ATP-binding</keyword>
<dbReference type="Gene3D" id="1.10.287.130">
    <property type="match status" value="1"/>
</dbReference>